<sequence length="837" mass="93609">MLGGDRSMGRILLLLCGLFAFGLLVVTSGGGGPSGSRSNVLIDSENGGSVVNKLLGDTAKKNAAIKTKRDHGRIRGQQTAHVFPDDHYRRLMHFVQVTDVHVSMYRAHKRISDFASFVNDTILRVIKPPVVIMSGDIVDSLGSSYMASDQNLPEWVAYRKVLDDSKVTEKLQWLDIRGNHDNLNLASVSSSRNMYRMYSEKGRTYEHSYHYIHDQGDEKIAFLGIDTCMDPGSRRPFNFFGQLTLSRFDELLNLREQTADANYTIWFGHHPSAVVFGRNKQGLGMRSLFANSGPYLCGHYHTVFNLVQHMYAMHDDNALELELGDFKENRKFRVLSIDHGLLNFIDVTFKKYPIILVTNPKNALFHLPTYEPLERIRDSTHIRVLVFSDEPIIEVKLSLDDADEIYLTQVDKTPLFVVPWKPVVYAQGLHKLRVTAEDGQGRSGSVSFEFSVDGSRPSFELLGRLALHISRQLFIVALLCIIVFIIGGPLIILRIRYTGPSGHGIRNLGNGLLWGHPRTVGERSAGSATSHGTDSCTASYNGKNSCVACPCSRFLFQLTLLVSIDRLFYPLIAFPIYICIGPWFLGAIVEEHLGICFLWGTFVDGSFIPGGIIFFYALLLLLVYYIPFVVLLSSRVHTTYASHFHTVGSGISMSRGTAQNSGASLRNSTDQRRAPPSTNGRVKPLLSALLRNMRAFSLMALIAFQLLWASWFWFSFSWISVVFGFVPTGGLVFTAVLWRMASVLPRSLFCRSVVNLTHREGGQPSQTTNPASNNRSRNSSPLPPLIEAGTSRRTYFRDGHHTVAAGPSEQYHNRDRDRDKALLLLAPEQVKLTPKNN</sequence>
<feature type="domain" description="TMEM62 C-terminal" evidence="5">
    <location>
        <begin position="544"/>
        <end position="700"/>
    </location>
</feature>
<dbReference type="GeneID" id="111254735"/>
<evidence type="ECO:0000259" key="5">
    <source>
        <dbReference type="Pfam" id="PF24394"/>
    </source>
</evidence>
<organism evidence="6 7">
    <name type="scientific">Varroa destructor</name>
    <name type="common">Honeybee mite</name>
    <dbReference type="NCBI Taxonomy" id="109461"/>
    <lineage>
        <taxon>Eukaryota</taxon>
        <taxon>Metazoa</taxon>
        <taxon>Ecdysozoa</taxon>
        <taxon>Arthropoda</taxon>
        <taxon>Chelicerata</taxon>
        <taxon>Arachnida</taxon>
        <taxon>Acari</taxon>
        <taxon>Parasitiformes</taxon>
        <taxon>Mesostigmata</taxon>
        <taxon>Gamasina</taxon>
        <taxon>Dermanyssoidea</taxon>
        <taxon>Varroidae</taxon>
        <taxon>Varroa</taxon>
    </lineage>
</organism>
<evidence type="ECO:0000256" key="1">
    <source>
        <dbReference type="SAM" id="MobiDB-lite"/>
    </source>
</evidence>
<evidence type="ECO:0000313" key="6">
    <source>
        <dbReference type="EnsemblMetazoa" id="XP_022671624"/>
    </source>
</evidence>
<proteinExistence type="predicted"/>
<dbReference type="Pfam" id="PF24394">
    <property type="entry name" value="TMEM62_C"/>
    <property type="match status" value="1"/>
</dbReference>
<dbReference type="InterPro" id="IPR029052">
    <property type="entry name" value="Metallo-depent_PP-like"/>
</dbReference>
<dbReference type="AlphaFoldDB" id="A0A7M7KZU6"/>
<dbReference type="PANTHER" id="PTHR14795">
    <property type="entry name" value="HELICASE RELATED"/>
    <property type="match status" value="1"/>
</dbReference>
<feature type="transmembrane region" description="Helical" evidence="2">
    <location>
        <begin position="608"/>
        <end position="632"/>
    </location>
</feature>
<dbReference type="SUPFAM" id="SSF56300">
    <property type="entry name" value="Metallo-dependent phosphatases"/>
    <property type="match status" value="1"/>
</dbReference>
<dbReference type="OMA" id="SELQYWS"/>
<feature type="transmembrane region" description="Helical" evidence="2">
    <location>
        <begin position="473"/>
        <end position="493"/>
    </location>
</feature>
<feature type="compositionally biased region" description="Polar residues" evidence="1">
    <location>
        <begin position="655"/>
        <end position="668"/>
    </location>
</feature>
<dbReference type="InterPro" id="IPR056230">
    <property type="entry name" value="TMEM62_C"/>
</dbReference>
<feature type="transmembrane region" description="Helical" evidence="2">
    <location>
        <begin position="695"/>
        <end position="713"/>
    </location>
</feature>
<keyword evidence="2" id="KW-1133">Transmembrane helix</keyword>
<dbReference type="RefSeq" id="XP_022671622.1">
    <property type="nucleotide sequence ID" value="XM_022815887.1"/>
</dbReference>
<dbReference type="RefSeq" id="XP_022671623.1">
    <property type="nucleotide sequence ID" value="XM_022815888.1"/>
</dbReference>
<dbReference type="InParanoid" id="A0A7M7KZU6"/>
<feature type="transmembrane region" description="Helical" evidence="2">
    <location>
        <begin position="567"/>
        <end position="588"/>
    </location>
</feature>
<feature type="region of interest" description="Disordered" evidence="1">
    <location>
        <begin position="655"/>
        <end position="679"/>
    </location>
</feature>
<name>A0A7M7KZU6_VARDE</name>
<dbReference type="EnsemblMetazoa" id="XM_022815887">
    <property type="protein sequence ID" value="XP_022671622"/>
    <property type="gene ID" value="LOC111254735"/>
</dbReference>
<feature type="domain" description="TMEM62 Ig-like" evidence="4">
    <location>
        <begin position="350"/>
        <end position="455"/>
    </location>
</feature>
<protein>
    <recommendedName>
        <fullName evidence="8">Transmembrane protein 62</fullName>
    </recommendedName>
</protein>
<evidence type="ECO:0000313" key="7">
    <source>
        <dbReference type="Proteomes" id="UP000594260"/>
    </source>
</evidence>
<reference evidence="6" key="1">
    <citation type="submission" date="2021-01" db="UniProtKB">
        <authorList>
            <consortium name="EnsemblMetazoa"/>
        </authorList>
    </citation>
    <scope>IDENTIFICATION</scope>
</reference>
<dbReference type="OrthoDB" id="27234at2759"/>
<dbReference type="EnsemblMetazoa" id="XM_022815888">
    <property type="protein sequence ID" value="XP_022671623"/>
    <property type="gene ID" value="LOC111254735"/>
</dbReference>
<dbReference type="InterPro" id="IPR056229">
    <property type="entry name" value="Ig_TMM62"/>
</dbReference>
<feature type="signal peptide" evidence="3">
    <location>
        <begin position="1"/>
        <end position="29"/>
    </location>
</feature>
<evidence type="ECO:0000256" key="3">
    <source>
        <dbReference type="SAM" id="SignalP"/>
    </source>
</evidence>
<feature type="transmembrane region" description="Helical" evidence="2">
    <location>
        <begin position="719"/>
        <end position="738"/>
    </location>
</feature>
<evidence type="ECO:0008006" key="8">
    <source>
        <dbReference type="Google" id="ProtNLM"/>
    </source>
</evidence>
<dbReference type="Pfam" id="PF24384">
    <property type="entry name" value="Ig_TMM62"/>
    <property type="match status" value="1"/>
</dbReference>
<dbReference type="PANTHER" id="PTHR14795:SF0">
    <property type="entry name" value="TRANSMEMBRANE PROTEIN 62"/>
    <property type="match status" value="1"/>
</dbReference>
<feature type="chain" id="PRO_5033597109" description="Transmembrane protein 62" evidence="3">
    <location>
        <begin position="30"/>
        <end position="837"/>
    </location>
</feature>
<feature type="compositionally biased region" description="Low complexity" evidence="1">
    <location>
        <begin position="769"/>
        <end position="780"/>
    </location>
</feature>
<dbReference type="RefSeq" id="XP_022671624.1">
    <property type="nucleotide sequence ID" value="XM_022815889.1"/>
</dbReference>
<dbReference type="KEGG" id="vde:111254735"/>
<keyword evidence="2" id="KW-0812">Transmembrane</keyword>
<feature type="region of interest" description="Disordered" evidence="1">
    <location>
        <begin position="759"/>
        <end position="784"/>
    </location>
</feature>
<keyword evidence="2" id="KW-0472">Membrane</keyword>
<evidence type="ECO:0000256" key="2">
    <source>
        <dbReference type="SAM" id="Phobius"/>
    </source>
</evidence>
<keyword evidence="3" id="KW-0732">Signal</keyword>
<dbReference type="EnsemblMetazoa" id="XM_022815889">
    <property type="protein sequence ID" value="XP_022671624"/>
    <property type="gene ID" value="LOC111254735"/>
</dbReference>
<evidence type="ECO:0000259" key="4">
    <source>
        <dbReference type="Pfam" id="PF24384"/>
    </source>
</evidence>
<dbReference type="Proteomes" id="UP000594260">
    <property type="component" value="Unplaced"/>
</dbReference>
<dbReference type="Gene3D" id="3.60.21.10">
    <property type="match status" value="1"/>
</dbReference>
<accession>A0A7M7KZU6</accession>
<keyword evidence="7" id="KW-1185">Reference proteome</keyword>